<proteinExistence type="predicted"/>
<dbReference type="AlphaFoldDB" id="A0A6I4MYB0"/>
<keyword evidence="2" id="KW-1015">Disulfide bond</keyword>
<dbReference type="SUPFAM" id="SSF49899">
    <property type="entry name" value="Concanavalin A-like lectins/glucanases"/>
    <property type="match status" value="2"/>
</dbReference>
<gene>
    <name evidence="4" type="ORF">F8568_046335</name>
</gene>
<evidence type="ECO:0000259" key="3">
    <source>
        <dbReference type="SMART" id="SM00560"/>
    </source>
</evidence>
<feature type="domain" description="LamG-like jellyroll fold" evidence="3">
    <location>
        <begin position="141"/>
        <end position="294"/>
    </location>
</feature>
<dbReference type="Gene3D" id="2.60.120.200">
    <property type="match status" value="2"/>
</dbReference>
<dbReference type="EMBL" id="WBMS02000088">
    <property type="protein sequence ID" value="MWA07609.1"/>
    <property type="molecule type" value="Genomic_DNA"/>
</dbReference>
<protein>
    <recommendedName>
        <fullName evidence="3">LamG-like jellyroll fold domain-containing protein</fullName>
    </recommendedName>
</protein>
<evidence type="ECO:0000256" key="2">
    <source>
        <dbReference type="ARBA" id="ARBA00023157"/>
    </source>
</evidence>
<dbReference type="InterPro" id="IPR013320">
    <property type="entry name" value="ConA-like_dom_sf"/>
</dbReference>
<dbReference type="SMART" id="SM00560">
    <property type="entry name" value="LamGL"/>
    <property type="match status" value="1"/>
</dbReference>
<evidence type="ECO:0000256" key="1">
    <source>
        <dbReference type="ARBA" id="ARBA00022729"/>
    </source>
</evidence>
<dbReference type="InterPro" id="IPR006558">
    <property type="entry name" value="LamG-like"/>
</dbReference>
<dbReference type="InterPro" id="IPR042837">
    <property type="entry name" value="PTX3"/>
</dbReference>
<dbReference type="PANTHER" id="PTHR46943">
    <property type="entry name" value="PENTRAXIN-RELATED PROTEIN PTX3"/>
    <property type="match status" value="1"/>
</dbReference>
<organism evidence="4 5">
    <name type="scientific">Actinomadura physcomitrii</name>
    <dbReference type="NCBI Taxonomy" id="2650748"/>
    <lineage>
        <taxon>Bacteria</taxon>
        <taxon>Bacillati</taxon>
        <taxon>Actinomycetota</taxon>
        <taxon>Actinomycetes</taxon>
        <taxon>Streptosporangiales</taxon>
        <taxon>Thermomonosporaceae</taxon>
        <taxon>Actinomadura</taxon>
    </lineage>
</organism>
<keyword evidence="5" id="KW-1185">Reference proteome</keyword>
<sequence>MYDQNTRKLRIYVNGVAGTDSPEVPSAWNAVGGLQIGRGKSAGNPVDYWKGLIDDVRVYDRVLGDPEAAELVKLHPTLVARWRFNDGGAGEPGGVPVMDLHNGAVTDPAYGFRGHVGGLRLDDPGGKAFAESHSKVVDPSESFTIAGWVRNLGRPQQPATVFSQAGANVNAFDLRYVPGKEDPDQTGSWQIEMHNADKADDAALTASHSTFSEYDWVHIAVVYDGLRDRVSLYVNGQLDETSLGVSQEDQVLGFDTKDASLQVGRNKLGAADGSEFWPDAIDDVWAYQGALTQEQIGQLAGGQELDTENGP</sequence>
<keyword evidence="1" id="KW-0732">Signal</keyword>
<accession>A0A6I4MYB0</accession>
<evidence type="ECO:0000313" key="5">
    <source>
        <dbReference type="Proteomes" id="UP000462055"/>
    </source>
</evidence>
<dbReference type="GO" id="GO:0006955">
    <property type="term" value="P:immune response"/>
    <property type="evidence" value="ECO:0007669"/>
    <property type="project" value="InterPro"/>
</dbReference>
<comment type="caution">
    <text evidence="4">The sequence shown here is derived from an EMBL/GenBank/DDBJ whole genome shotgun (WGS) entry which is preliminary data.</text>
</comment>
<dbReference type="PANTHER" id="PTHR46943:SF1">
    <property type="entry name" value="PENTRAXIN-RELATED PROTEIN PTX3"/>
    <property type="match status" value="1"/>
</dbReference>
<dbReference type="Pfam" id="PF13385">
    <property type="entry name" value="Laminin_G_3"/>
    <property type="match status" value="2"/>
</dbReference>
<reference evidence="4" key="1">
    <citation type="submission" date="2019-12" db="EMBL/GenBank/DDBJ databases">
        <title>Actinomadura physcomitrii sp. nov., a novel actinomycete isolated from moss [Physcomitrium sphaericum (Ludw) Fuernr].</title>
        <authorList>
            <person name="Zhuang X."/>
        </authorList>
    </citation>
    <scope>NUCLEOTIDE SEQUENCE [LARGE SCALE GENOMIC DNA]</scope>
    <source>
        <strain evidence="4">LD22</strain>
    </source>
</reference>
<evidence type="ECO:0000313" key="4">
    <source>
        <dbReference type="EMBL" id="MWA07609.1"/>
    </source>
</evidence>
<dbReference type="Proteomes" id="UP000462055">
    <property type="component" value="Unassembled WGS sequence"/>
</dbReference>
<name>A0A6I4MYB0_9ACTN</name>